<dbReference type="EMBL" id="KZ821035">
    <property type="protein sequence ID" value="PWN46469.1"/>
    <property type="molecule type" value="Genomic_DNA"/>
</dbReference>
<organism evidence="1 2">
    <name type="scientific">Violaceomyces palustris</name>
    <dbReference type="NCBI Taxonomy" id="1673888"/>
    <lineage>
        <taxon>Eukaryota</taxon>
        <taxon>Fungi</taxon>
        <taxon>Dikarya</taxon>
        <taxon>Basidiomycota</taxon>
        <taxon>Ustilaginomycotina</taxon>
        <taxon>Ustilaginomycetes</taxon>
        <taxon>Violaceomycetales</taxon>
        <taxon>Violaceomycetaceae</taxon>
        <taxon>Violaceomyces</taxon>
    </lineage>
</organism>
<protein>
    <submittedName>
        <fullName evidence="1">Uncharacterized protein</fullName>
    </submittedName>
</protein>
<accession>A0ACD0NL00</accession>
<evidence type="ECO:0000313" key="1">
    <source>
        <dbReference type="EMBL" id="PWN46469.1"/>
    </source>
</evidence>
<feature type="non-terminal residue" evidence="1">
    <location>
        <position position="203"/>
    </location>
</feature>
<gene>
    <name evidence="1" type="ORF">IE53DRAFT_336922</name>
</gene>
<reference evidence="1 2" key="1">
    <citation type="journal article" date="2018" name="Mol. Biol. Evol.">
        <title>Broad Genomic Sampling Reveals a Smut Pathogenic Ancestry of the Fungal Clade Ustilaginomycotina.</title>
        <authorList>
            <person name="Kijpornyongpan T."/>
            <person name="Mondo S.J."/>
            <person name="Barry K."/>
            <person name="Sandor L."/>
            <person name="Lee J."/>
            <person name="Lipzen A."/>
            <person name="Pangilinan J."/>
            <person name="LaButti K."/>
            <person name="Hainaut M."/>
            <person name="Henrissat B."/>
            <person name="Grigoriev I.V."/>
            <person name="Spatafora J.W."/>
            <person name="Aime M.C."/>
        </authorList>
    </citation>
    <scope>NUCLEOTIDE SEQUENCE [LARGE SCALE GENOMIC DNA]</scope>
    <source>
        <strain evidence="1 2">SA 807</strain>
    </source>
</reference>
<evidence type="ECO:0000313" key="2">
    <source>
        <dbReference type="Proteomes" id="UP000245626"/>
    </source>
</evidence>
<name>A0ACD0NL00_9BASI</name>
<dbReference type="Proteomes" id="UP000245626">
    <property type="component" value="Unassembled WGS sequence"/>
</dbReference>
<proteinExistence type="predicted"/>
<keyword evidence="2" id="KW-1185">Reference proteome</keyword>
<sequence length="203" mass="20501">MDVEAQDDGVLAKIIVGDGSKAVPVNSIIAIVGEEGDDLSGADALAASAASEQPSSPAAAEEAPKEEPKPETKQPAAAAAESSQPASEAPVRKEGDRIRASPVARRIASEKGIALEKVKGTGPEGLIIKADVENYKAPAVSAPAPAPSAAASAPAPPAPAAAGSSADFTDVPVTGMRRTIAQRLTESKSSIPHYYVSIDVEMD</sequence>